<dbReference type="PANTHER" id="PTHR23514">
    <property type="entry name" value="BYPASS OF STOP CODON PROTEIN 6"/>
    <property type="match status" value="1"/>
</dbReference>
<dbReference type="STRING" id="225992.B5M06_12875"/>
<accession>A0A0W7YSB9</accession>
<dbReference type="SUPFAM" id="SSF103473">
    <property type="entry name" value="MFS general substrate transporter"/>
    <property type="match status" value="1"/>
</dbReference>
<keyword evidence="3 5" id="KW-1133">Transmembrane helix</keyword>
<dbReference type="InterPro" id="IPR051788">
    <property type="entry name" value="MFS_Transporter"/>
</dbReference>
<reference evidence="7 8" key="1">
    <citation type="submission" date="2015-12" db="EMBL/GenBank/DDBJ databases">
        <title>Complete genome sequence of a multi-drug resistant strain Acidovorax sp. 12322-1.</title>
        <authorList>
            <person name="Ming D."/>
            <person name="Wang M."/>
            <person name="Hu S."/>
            <person name="Zhou Y."/>
            <person name="Jiang T."/>
        </authorList>
    </citation>
    <scope>NUCLEOTIDE SEQUENCE [LARGE SCALE GENOMIC DNA]</scope>
    <source>
        <strain evidence="7 8">12322-1</strain>
    </source>
</reference>
<feature type="transmembrane region" description="Helical" evidence="5">
    <location>
        <begin position="217"/>
        <end position="235"/>
    </location>
</feature>
<organism evidence="7 8">
    <name type="scientific">Comamonas kerstersii</name>
    <dbReference type="NCBI Taxonomy" id="225992"/>
    <lineage>
        <taxon>Bacteria</taxon>
        <taxon>Pseudomonadati</taxon>
        <taxon>Pseudomonadota</taxon>
        <taxon>Betaproteobacteria</taxon>
        <taxon>Burkholderiales</taxon>
        <taxon>Comamonadaceae</taxon>
        <taxon>Comamonas</taxon>
    </lineage>
</organism>
<sequence>MLENKQERVQRRALYALFVLLGMVTSSWVSRTPALRDGLQASTEQMGLILFGFSTGSMLGILSANLLVERLHARRAAGAGMGVNLLGVALLAVGAGMASIPVVVAGFMLFGVGMGWADIAVNVEAGALERQQQRTLMTTLHGSFSLGCVLGALLGTGMAWLHVPVLWHLLGLAVMAAVLTVPLLRHVDNLSAQAQTTSGTKDEKPGFVLMAFKDSRVLLIGLFALGLALAEGAAHDWLPLLMVDGYQFSSAQGTLIYLLFTIGVTVARLSGQWLLQRLTRLQLMRASAVLGGVGLLMVICAQNALWGGVAVVLWGLGSALGFPLALSAAAEGEGNSAQRVGAVAVLGYVAILVGPPALGFIGEIWGLRLAMVPVLFACCAALVLTFWFRPQPVRVREVITGPQR</sequence>
<dbReference type="Gene3D" id="1.20.1250.20">
    <property type="entry name" value="MFS general substrate transporter like domains"/>
    <property type="match status" value="2"/>
</dbReference>
<evidence type="ECO:0000256" key="3">
    <source>
        <dbReference type="ARBA" id="ARBA00022989"/>
    </source>
</evidence>
<evidence type="ECO:0000256" key="4">
    <source>
        <dbReference type="ARBA" id="ARBA00023136"/>
    </source>
</evidence>
<name>A0A0W7YSB9_9BURK</name>
<dbReference type="InterPro" id="IPR036259">
    <property type="entry name" value="MFS_trans_sf"/>
</dbReference>
<dbReference type="GO" id="GO:0022857">
    <property type="term" value="F:transmembrane transporter activity"/>
    <property type="evidence" value="ECO:0007669"/>
    <property type="project" value="InterPro"/>
</dbReference>
<evidence type="ECO:0000256" key="5">
    <source>
        <dbReference type="SAM" id="Phobius"/>
    </source>
</evidence>
<feature type="transmembrane region" description="Helical" evidence="5">
    <location>
        <begin position="166"/>
        <end position="184"/>
    </location>
</feature>
<dbReference type="AlphaFoldDB" id="A0A0W7YSB9"/>
<dbReference type="PANTHER" id="PTHR23514:SF13">
    <property type="entry name" value="INNER MEMBRANE PROTEIN YBJJ"/>
    <property type="match status" value="1"/>
</dbReference>
<proteinExistence type="predicted"/>
<feature type="transmembrane region" description="Helical" evidence="5">
    <location>
        <begin position="80"/>
        <end position="100"/>
    </location>
</feature>
<dbReference type="EMBL" id="LPXH01000041">
    <property type="protein sequence ID" value="KUF38000.1"/>
    <property type="molecule type" value="Genomic_DNA"/>
</dbReference>
<dbReference type="RefSeq" id="WP_058880590.1">
    <property type="nucleotide sequence ID" value="NZ_CP060413.1"/>
</dbReference>
<keyword evidence="4 5" id="KW-0472">Membrane</keyword>
<feature type="transmembrane region" description="Helical" evidence="5">
    <location>
        <begin position="367"/>
        <end position="388"/>
    </location>
</feature>
<feature type="transmembrane region" description="Helical" evidence="5">
    <location>
        <begin position="106"/>
        <end position="128"/>
    </location>
</feature>
<dbReference type="Pfam" id="PF07690">
    <property type="entry name" value="MFS_1"/>
    <property type="match status" value="1"/>
</dbReference>
<dbReference type="CDD" id="cd17393">
    <property type="entry name" value="MFS_MosC_like"/>
    <property type="match status" value="1"/>
</dbReference>
<keyword evidence="8" id="KW-1185">Reference proteome</keyword>
<feature type="transmembrane region" description="Helical" evidence="5">
    <location>
        <begin position="49"/>
        <end position="68"/>
    </location>
</feature>
<dbReference type="PROSITE" id="PS50850">
    <property type="entry name" value="MFS"/>
    <property type="match status" value="1"/>
</dbReference>
<feature type="domain" description="Major facilitator superfamily (MFS) profile" evidence="6">
    <location>
        <begin position="1"/>
        <end position="393"/>
    </location>
</feature>
<feature type="transmembrane region" description="Helical" evidence="5">
    <location>
        <begin position="311"/>
        <end position="330"/>
    </location>
</feature>
<feature type="transmembrane region" description="Helical" evidence="5">
    <location>
        <begin position="287"/>
        <end position="305"/>
    </location>
</feature>
<evidence type="ECO:0000313" key="8">
    <source>
        <dbReference type="Proteomes" id="UP000053300"/>
    </source>
</evidence>
<evidence type="ECO:0000259" key="6">
    <source>
        <dbReference type="PROSITE" id="PS50850"/>
    </source>
</evidence>
<dbReference type="InterPro" id="IPR020846">
    <property type="entry name" value="MFS_dom"/>
</dbReference>
<dbReference type="InterPro" id="IPR011701">
    <property type="entry name" value="MFS"/>
</dbReference>
<feature type="transmembrane region" description="Helical" evidence="5">
    <location>
        <begin position="140"/>
        <end position="160"/>
    </location>
</feature>
<evidence type="ECO:0000313" key="7">
    <source>
        <dbReference type="EMBL" id="KUF38000.1"/>
    </source>
</evidence>
<gene>
    <name evidence="7" type="ORF">AS359_04640</name>
</gene>
<evidence type="ECO:0000256" key="1">
    <source>
        <dbReference type="ARBA" id="ARBA00004141"/>
    </source>
</evidence>
<protein>
    <recommendedName>
        <fullName evidence="6">Major facilitator superfamily (MFS) profile domain-containing protein</fullName>
    </recommendedName>
</protein>
<dbReference type="GO" id="GO:0016020">
    <property type="term" value="C:membrane"/>
    <property type="evidence" value="ECO:0007669"/>
    <property type="project" value="UniProtKB-SubCell"/>
</dbReference>
<dbReference type="Proteomes" id="UP000053300">
    <property type="component" value="Unassembled WGS sequence"/>
</dbReference>
<evidence type="ECO:0000256" key="2">
    <source>
        <dbReference type="ARBA" id="ARBA00022692"/>
    </source>
</evidence>
<comment type="subcellular location">
    <subcellularLocation>
        <location evidence="1">Membrane</location>
        <topology evidence="1">Multi-pass membrane protein</topology>
    </subcellularLocation>
</comment>
<keyword evidence="2 5" id="KW-0812">Transmembrane</keyword>
<feature type="transmembrane region" description="Helical" evidence="5">
    <location>
        <begin position="342"/>
        <end position="361"/>
    </location>
</feature>
<feature type="transmembrane region" description="Helical" evidence="5">
    <location>
        <begin position="12"/>
        <end position="29"/>
    </location>
</feature>
<feature type="transmembrane region" description="Helical" evidence="5">
    <location>
        <begin position="255"/>
        <end position="275"/>
    </location>
</feature>
<comment type="caution">
    <text evidence="7">The sequence shown here is derived from an EMBL/GenBank/DDBJ whole genome shotgun (WGS) entry which is preliminary data.</text>
</comment>